<sequence>MNRTKKLRFPVLQIILFALGASFSACNSNKNAKEETKSVAKDTISTLTDDGAWCWFSDPRAIYYSEDKIVTGWVKKDGSIETASLNIETGEKEFENINPKMEVDDHDNPGFAVLSNGNIITMYAWHSTKKGVISNTTTNGSDVHSFDENVVFKPVTDELLENFPRETYTYANPYVLKAEDSNLFSFGRWIGYKPNLIISGDNGKTWDQQYVVVSNEPFDPNNRPYAKYYSNGDSKIHMIYTNGHPRNEEFNSVYYCYYENGAFWKADGTKICTLSELPFDVEDGSLVYQASTETGRAWIADVVEKNGVPYILYSRHPEETDHRYHYAWYNSGSQNWEDVELCKAGKWFPQTQEGEVEREPHYMGNMTFNPQNPNDVYLSREVNDIFEIEKYSTNDQGKTWDITPITKNSEYDNVRPYVPRYLPESAKTVVLWMENKKYIHYTNYDTSIKYTIED</sequence>
<protein>
    <recommendedName>
        <fullName evidence="4">BNR repeat-containing family member</fullName>
    </recommendedName>
</protein>
<gene>
    <name evidence="2" type="ORF">GM418_08220</name>
</gene>
<dbReference type="AlphaFoldDB" id="A0A6I6K155"/>
<reference evidence="2 3" key="1">
    <citation type="submission" date="2019-11" db="EMBL/GenBank/DDBJ databases">
        <authorList>
            <person name="Zheng R.K."/>
            <person name="Sun C.M."/>
        </authorList>
    </citation>
    <scope>NUCLEOTIDE SEQUENCE [LARGE SCALE GENOMIC DNA]</scope>
    <source>
        <strain evidence="2 3">WC007</strain>
    </source>
</reference>
<dbReference type="Proteomes" id="UP000428260">
    <property type="component" value="Chromosome"/>
</dbReference>
<evidence type="ECO:0000313" key="2">
    <source>
        <dbReference type="EMBL" id="QGY43644.1"/>
    </source>
</evidence>
<dbReference type="KEGG" id="mcos:GM418_08220"/>
<feature type="signal peptide" evidence="1">
    <location>
        <begin position="1"/>
        <end position="27"/>
    </location>
</feature>
<dbReference type="InterPro" id="IPR015943">
    <property type="entry name" value="WD40/YVTN_repeat-like_dom_sf"/>
</dbReference>
<evidence type="ECO:0000256" key="1">
    <source>
        <dbReference type="SAM" id="SignalP"/>
    </source>
</evidence>
<dbReference type="RefSeq" id="WP_158864978.1">
    <property type="nucleotide sequence ID" value="NZ_CP046401.1"/>
</dbReference>
<dbReference type="SUPFAM" id="SSF110296">
    <property type="entry name" value="Oligoxyloglucan reducing end-specific cellobiohydrolase"/>
    <property type="match status" value="1"/>
</dbReference>
<dbReference type="EMBL" id="CP046401">
    <property type="protein sequence ID" value="QGY43644.1"/>
    <property type="molecule type" value="Genomic_DNA"/>
</dbReference>
<evidence type="ECO:0000313" key="3">
    <source>
        <dbReference type="Proteomes" id="UP000428260"/>
    </source>
</evidence>
<accession>A0A6I6K155</accession>
<organism evidence="2 3">
    <name type="scientific">Maribellus comscasis</name>
    <dbReference type="NCBI Taxonomy" id="2681766"/>
    <lineage>
        <taxon>Bacteria</taxon>
        <taxon>Pseudomonadati</taxon>
        <taxon>Bacteroidota</taxon>
        <taxon>Bacteroidia</taxon>
        <taxon>Marinilabiliales</taxon>
        <taxon>Prolixibacteraceae</taxon>
        <taxon>Maribellus</taxon>
    </lineage>
</organism>
<proteinExistence type="predicted"/>
<dbReference type="Gene3D" id="2.130.10.10">
    <property type="entry name" value="YVTN repeat-like/Quinoprotein amine dehydrogenase"/>
    <property type="match status" value="1"/>
</dbReference>
<evidence type="ECO:0008006" key="4">
    <source>
        <dbReference type="Google" id="ProtNLM"/>
    </source>
</evidence>
<keyword evidence="3" id="KW-1185">Reference proteome</keyword>
<dbReference type="PROSITE" id="PS51257">
    <property type="entry name" value="PROKAR_LIPOPROTEIN"/>
    <property type="match status" value="1"/>
</dbReference>
<keyword evidence="1" id="KW-0732">Signal</keyword>
<feature type="chain" id="PRO_5026028865" description="BNR repeat-containing family member" evidence="1">
    <location>
        <begin position="28"/>
        <end position="454"/>
    </location>
</feature>
<name>A0A6I6K155_9BACT</name>